<keyword evidence="1" id="KW-0677">Repeat</keyword>
<accession>A0A5C8EYV5</accession>
<feature type="repeat" description="ANK" evidence="3">
    <location>
        <begin position="53"/>
        <end position="85"/>
    </location>
</feature>
<dbReference type="SUPFAM" id="SSF48403">
    <property type="entry name" value="Ankyrin repeat"/>
    <property type="match status" value="1"/>
</dbReference>
<dbReference type="Pfam" id="PF12796">
    <property type="entry name" value="Ank_2"/>
    <property type="match status" value="2"/>
</dbReference>
<keyword evidence="2 3" id="KW-0040">ANK repeat</keyword>
<feature type="repeat" description="ANK" evidence="3">
    <location>
        <begin position="20"/>
        <end position="52"/>
    </location>
</feature>
<dbReference type="PROSITE" id="PS50088">
    <property type="entry name" value="ANK_REPEAT"/>
    <property type="match status" value="4"/>
</dbReference>
<evidence type="ECO:0000313" key="5">
    <source>
        <dbReference type="EMBL" id="TXJ42779.1"/>
    </source>
</evidence>
<comment type="caution">
    <text evidence="5">The sequence shown here is derived from an EMBL/GenBank/DDBJ whole genome shotgun (WGS) entry which is preliminary data.</text>
</comment>
<dbReference type="SMART" id="SM00248">
    <property type="entry name" value="ANK"/>
    <property type="match status" value="10"/>
</dbReference>
<dbReference type="EMBL" id="SAYG01000018">
    <property type="protein sequence ID" value="TXJ42779.1"/>
    <property type="molecule type" value="Genomic_DNA"/>
</dbReference>
<evidence type="ECO:0000313" key="6">
    <source>
        <dbReference type="Proteomes" id="UP000324574"/>
    </source>
</evidence>
<proteinExistence type="predicted"/>
<dbReference type="Gene3D" id="1.25.40.20">
    <property type="entry name" value="Ankyrin repeat-containing domain"/>
    <property type="match status" value="2"/>
</dbReference>
<feature type="repeat" description="ANK" evidence="3">
    <location>
        <begin position="369"/>
        <end position="395"/>
    </location>
</feature>
<dbReference type="PANTHER" id="PTHR24198">
    <property type="entry name" value="ANKYRIN REPEAT AND PROTEIN KINASE DOMAIN-CONTAINING PROTEIN"/>
    <property type="match status" value="1"/>
</dbReference>
<feature type="chain" id="PRO_5022701710" evidence="4">
    <location>
        <begin position="20"/>
        <end position="395"/>
    </location>
</feature>
<dbReference type="AlphaFoldDB" id="A0A5C8EYV5"/>
<reference evidence="5 6" key="1">
    <citation type="journal article" date="1992" name="Lakartidningen">
        <title>[Penicillin V and not amoxicillin is the first choice preparation in acute otitis].</title>
        <authorList>
            <person name="Kamme C."/>
            <person name="Lundgren K."/>
            <person name="Prellner K."/>
        </authorList>
    </citation>
    <scope>NUCLEOTIDE SEQUENCE [LARGE SCALE GENOMIC DNA]</scope>
    <source>
        <strain evidence="5 6">PC3714II</strain>
    </source>
</reference>
<name>A0A5C8EYV5_9SPIR</name>
<keyword evidence="4" id="KW-0732">Signal</keyword>
<evidence type="ECO:0000256" key="3">
    <source>
        <dbReference type="PROSITE-ProRule" id="PRU00023"/>
    </source>
</evidence>
<sequence>MKTLKILLTLAVFSSVCFAQNSIELINACKKGDLQALKTLIRSGADINSRDENSVTALMLAAKNGHLEVVKELLKYGAEVHYSAYSDEYYDEYYYGYYPYDFRNDYYSYKEPFCYAIDGGNIEILKLILKKIEEKNEHPNLKKRYLAALNNAIRYSMVINKIEICKFLLNSGVDIYYSFPYYSYKSEDGKSHNSLNPIRLAAITRNLEILKEMVKLMGKDGKPRKLYDVLIYACRVKNNVDIVKYLIQEGSLVNGKEKEGRLYIHSIHGYGYSAPLANTISIEDMAMMKELIRAKADINSVFNGGTPLMWAIYINNSEIVKELIKSGASVKAEQYNNRLLIWSIHAEINIGIIEELIKAGVDVNFKDSDGKTALMSAVEVKRFDIVELLEKYGAK</sequence>
<dbReference type="Proteomes" id="UP000324574">
    <property type="component" value="Unassembled WGS sequence"/>
</dbReference>
<dbReference type="InterPro" id="IPR002110">
    <property type="entry name" value="Ankyrin_rpt"/>
</dbReference>
<evidence type="ECO:0000256" key="4">
    <source>
        <dbReference type="SAM" id="SignalP"/>
    </source>
</evidence>
<dbReference type="RefSeq" id="WP_147527707.1">
    <property type="nucleotide sequence ID" value="NZ_SAYG01000018.1"/>
</dbReference>
<dbReference type="InterPro" id="IPR036770">
    <property type="entry name" value="Ankyrin_rpt-contain_sf"/>
</dbReference>
<evidence type="ECO:0000256" key="1">
    <source>
        <dbReference type="ARBA" id="ARBA00022737"/>
    </source>
</evidence>
<dbReference type="PROSITE" id="PS50297">
    <property type="entry name" value="ANK_REP_REGION"/>
    <property type="match status" value="4"/>
</dbReference>
<protein>
    <submittedName>
        <fullName evidence="5">Ankyrin repeat domain-containing protein</fullName>
    </submittedName>
</protein>
<dbReference type="PANTHER" id="PTHR24198:SF165">
    <property type="entry name" value="ANKYRIN REPEAT-CONTAINING PROTEIN-RELATED"/>
    <property type="match status" value="1"/>
</dbReference>
<organism evidence="5 6">
    <name type="scientific">Brachyspira aalborgi</name>
    <dbReference type="NCBI Taxonomy" id="29522"/>
    <lineage>
        <taxon>Bacteria</taxon>
        <taxon>Pseudomonadati</taxon>
        <taxon>Spirochaetota</taxon>
        <taxon>Spirochaetia</taxon>
        <taxon>Brachyspirales</taxon>
        <taxon>Brachyspiraceae</taxon>
        <taxon>Brachyspira</taxon>
    </lineage>
</organism>
<dbReference type="PRINTS" id="PR01415">
    <property type="entry name" value="ANKYRIN"/>
</dbReference>
<evidence type="ECO:0000256" key="2">
    <source>
        <dbReference type="ARBA" id="ARBA00023043"/>
    </source>
</evidence>
<feature type="signal peptide" evidence="4">
    <location>
        <begin position="1"/>
        <end position="19"/>
    </location>
</feature>
<gene>
    <name evidence="5" type="ORF">EPJ70_12610</name>
</gene>
<feature type="repeat" description="ANK" evidence="3">
    <location>
        <begin position="303"/>
        <end position="335"/>
    </location>
</feature>